<evidence type="ECO:0000256" key="2">
    <source>
        <dbReference type="ARBA" id="ARBA00013011"/>
    </source>
</evidence>
<dbReference type="InterPro" id="IPR036291">
    <property type="entry name" value="NAD(P)-bd_dom_sf"/>
</dbReference>
<name>A0A1W7A8M9_9STAP</name>
<gene>
    <name evidence="10" type="primary">garR_1</name>
    <name evidence="10" type="ORF">MCCS_03000</name>
</gene>
<dbReference type="EC" id="1.1.1.44" evidence="2"/>
<dbReference type="KEGG" id="mcak:MCCS_03000"/>
<dbReference type="GO" id="GO:0050661">
    <property type="term" value="F:NADP binding"/>
    <property type="evidence" value="ECO:0007669"/>
    <property type="project" value="InterPro"/>
</dbReference>
<dbReference type="InterPro" id="IPR013328">
    <property type="entry name" value="6PGD_dom2"/>
</dbReference>
<keyword evidence="5" id="KW-0520">NAD</keyword>
<dbReference type="Pfam" id="PF03446">
    <property type="entry name" value="NAD_binding_2"/>
    <property type="match status" value="1"/>
</dbReference>
<dbReference type="Pfam" id="PF14833">
    <property type="entry name" value="NAD_binding_11"/>
    <property type="match status" value="1"/>
</dbReference>
<dbReference type="PIRSF" id="PIRSF000103">
    <property type="entry name" value="HIBADH"/>
    <property type="match status" value="1"/>
</dbReference>
<dbReference type="OrthoDB" id="9786703at2"/>
<evidence type="ECO:0000259" key="9">
    <source>
        <dbReference type="Pfam" id="PF14833"/>
    </source>
</evidence>
<evidence type="ECO:0000313" key="10">
    <source>
        <dbReference type="EMBL" id="ARQ05969.1"/>
    </source>
</evidence>
<sequence>MKIGFIGTGVMGKSMAAHLGETLFIYNRTKEKALPLIEQGHIWCDTPAEVVAQSDIIFTMLGYPIDVEAIYLGPEGLISNGRQGQIFIDCTTSSPELAQKINQEASNKGIYVLDAPVSGGDIGARNGTLSVMVGGDEAIFDKVKPLIDKFSSSVTYFGNSGSGQHTKMANQIAIATNMIGVAESLYYAHKAGLDVEKVLETISKGAAGSWSLSNLAPRILKEDYAPGFYTHHFLKDMSIALEETKKLGIELPGLELSYKLYSSLSDELKESTGTHAIYQYYSQA</sequence>
<protein>
    <recommendedName>
        <fullName evidence="3">6-phosphogluconate dehydrogenase, decarboxylating</fullName>
        <ecNumber evidence="2">1.1.1.44</ecNumber>
    </recommendedName>
</protein>
<dbReference type="GeneID" id="35294452"/>
<dbReference type="PANTHER" id="PTHR43060">
    <property type="entry name" value="3-HYDROXYISOBUTYRATE DEHYDROGENASE-LIKE 1, MITOCHONDRIAL-RELATED"/>
    <property type="match status" value="1"/>
</dbReference>
<dbReference type="SUPFAM" id="SSF51735">
    <property type="entry name" value="NAD(P)-binding Rossmann-fold domains"/>
    <property type="match status" value="1"/>
</dbReference>
<dbReference type="Gene3D" id="1.10.1040.10">
    <property type="entry name" value="N-(1-d-carboxylethyl)-l-norvaline Dehydrogenase, domain 2"/>
    <property type="match status" value="1"/>
</dbReference>
<evidence type="ECO:0000256" key="5">
    <source>
        <dbReference type="ARBA" id="ARBA00023027"/>
    </source>
</evidence>
<proteinExistence type="inferred from homology"/>
<evidence type="ECO:0000256" key="4">
    <source>
        <dbReference type="ARBA" id="ARBA00023002"/>
    </source>
</evidence>
<dbReference type="Gene3D" id="3.40.50.720">
    <property type="entry name" value="NAD(P)-binding Rossmann-like Domain"/>
    <property type="match status" value="1"/>
</dbReference>
<dbReference type="SUPFAM" id="SSF48179">
    <property type="entry name" value="6-phosphogluconate dehydrogenase C-terminal domain-like"/>
    <property type="match status" value="1"/>
</dbReference>
<dbReference type="PANTHER" id="PTHR43060:SF15">
    <property type="entry name" value="3-HYDROXYISOBUTYRATE DEHYDROGENASE-LIKE 1, MITOCHONDRIAL-RELATED"/>
    <property type="match status" value="1"/>
</dbReference>
<dbReference type="GO" id="GO:0004616">
    <property type="term" value="F:phosphogluconate dehydrogenase (decarboxylating) activity"/>
    <property type="evidence" value="ECO:0007669"/>
    <property type="project" value="UniProtKB-EC"/>
</dbReference>
<comment type="catalytic activity">
    <reaction evidence="6">
        <text>6-phospho-D-gluconate + NADP(+) = D-ribulose 5-phosphate + CO2 + NADPH</text>
        <dbReference type="Rhea" id="RHEA:10116"/>
        <dbReference type="ChEBI" id="CHEBI:16526"/>
        <dbReference type="ChEBI" id="CHEBI:57783"/>
        <dbReference type="ChEBI" id="CHEBI:58121"/>
        <dbReference type="ChEBI" id="CHEBI:58349"/>
        <dbReference type="ChEBI" id="CHEBI:58759"/>
        <dbReference type="EC" id="1.1.1.44"/>
    </reaction>
</comment>
<dbReference type="InterPro" id="IPR008927">
    <property type="entry name" value="6-PGluconate_DH-like_C_sf"/>
</dbReference>
<reference evidence="10 11" key="1">
    <citation type="journal article" date="2017" name="Int. J. Syst. Evol. Microbiol.">
        <title>Macrococcus canis sp. nov., a skin bacterium associated with infections in dogs.</title>
        <authorList>
            <person name="Gobeli Brawand S."/>
            <person name="Cotting K."/>
            <person name="Gomez-Sanz E."/>
            <person name="Collaud A."/>
            <person name="Thomann A."/>
            <person name="Brodard I."/>
            <person name="Rodriguez-Campos S."/>
            <person name="Strauss C."/>
            <person name="Perreten V."/>
        </authorList>
    </citation>
    <scope>NUCLEOTIDE SEQUENCE [LARGE SCALE GENOMIC DNA]</scope>
    <source>
        <strain evidence="10 11">KM45013</strain>
    </source>
</reference>
<evidence type="ECO:0000256" key="3">
    <source>
        <dbReference type="ARBA" id="ARBA00018193"/>
    </source>
</evidence>
<dbReference type="InterPro" id="IPR015815">
    <property type="entry name" value="HIBADH-related"/>
</dbReference>
<feature type="domain" description="3-hydroxyisobutyrate dehydrogenase-like NAD-binding" evidence="9">
    <location>
        <begin position="161"/>
        <end position="281"/>
    </location>
</feature>
<dbReference type="InterPro" id="IPR006115">
    <property type="entry name" value="6PGDH_NADP-bd"/>
</dbReference>
<evidence type="ECO:0000256" key="1">
    <source>
        <dbReference type="ARBA" id="ARBA00009080"/>
    </source>
</evidence>
<dbReference type="STRING" id="1855823.MCCS_03000"/>
<keyword evidence="11" id="KW-1185">Reference proteome</keyword>
<feature type="domain" description="6-phosphogluconate dehydrogenase NADP-binding" evidence="8">
    <location>
        <begin position="2"/>
        <end position="158"/>
    </location>
</feature>
<evidence type="ECO:0000256" key="6">
    <source>
        <dbReference type="ARBA" id="ARBA00048640"/>
    </source>
</evidence>
<dbReference type="GO" id="GO:0051287">
    <property type="term" value="F:NAD binding"/>
    <property type="evidence" value="ECO:0007669"/>
    <property type="project" value="InterPro"/>
</dbReference>
<dbReference type="Proteomes" id="UP000194154">
    <property type="component" value="Chromosome"/>
</dbReference>
<keyword evidence="4 10" id="KW-0560">Oxidoreductase</keyword>
<dbReference type="RefSeq" id="WP_086041677.1">
    <property type="nucleotide sequence ID" value="NZ_CBCRZA010000003.1"/>
</dbReference>
<evidence type="ECO:0000259" key="8">
    <source>
        <dbReference type="Pfam" id="PF03446"/>
    </source>
</evidence>
<dbReference type="AlphaFoldDB" id="A0A1W7A8M9"/>
<evidence type="ECO:0000256" key="7">
    <source>
        <dbReference type="PIRSR" id="PIRSR000103-1"/>
    </source>
</evidence>
<dbReference type="InterPro" id="IPR029154">
    <property type="entry name" value="HIBADH-like_NADP-bd"/>
</dbReference>
<accession>A0A1W7A8M9</accession>
<evidence type="ECO:0000313" key="11">
    <source>
        <dbReference type="Proteomes" id="UP000194154"/>
    </source>
</evidence>
<dbReference type="EMBL" id="CP021059">
    <property type="protein sequence ID" value="ARQ05969.1"/>
    <property type="molecule type" value="Genomic_DNA"/>
</dbReference>
<organism evidence="10 11">
    <name type="scientific">Macrococcoides canis</name>
    <dbReference type="NCBI Taxonomy" id="1855823"/>
    <lineage>
        <taxon>Bacteria</taxon>
        <taxon>Bacillati</taxon>
        <taxon>Bacillota</taxon>
        <taxon>Bacilli</taxon>
        <taxon>Bacillales</taxon>
        <taxon>Staphylococcaceae</taxon>
        <taxon>Macrococcoides</taxon>
    </lineage>
</organism>
<comment type="similarity">
    <text evidence="1">Belongs to the HIBADH-related family.</text>
</comment>
<feature type="active site" evidence="7">
    <location>
        <position position="167"/>
    </location>
</feature>